<name>A0AAE2ZGN3_9HYPH</name>
<dbReference type="AlphaFoldDB" id="A0AAE2ZGN3"/>
<evidence type="ECO:0000313" key="2">
    <source>
        <dbReference type="Proteomes" id="UP001196509"/>
    </source>
</evidence>
<dbReference type="Pfam" id="PF10898">
    <property type="entry name" value="DUF2716"/>
    <property type="match status" value="1"/>
</dbReference>
<comment type="caution">
    <text evidence="1">The sequence shown here is derived from an EMBL/GenBank/DDBJ whole genome shotgun (WGS) entry which is preliminary data.</text>
</comment>
<dbReference type="RefSeq" id="WP_220226563.1">
    <property type="nucleotide sequence ID" value="NZ_JAICBX010000001.1"/>
</dbReference>
<dbReference type="InterPro" id="IPR020323">
    <property type="entry name" value="DUF2716"/>
</dbReference>
<evidence type="ECO:0000313" key="1">
    <source>
        <dbReference type="EMBL" id="MBW8635846.1"/>
    </source>
</evidence>
<accession>A0AAE2ZGN3</accession>
<gene>
    <name evidence="1" type="ORF">K1W69_01505</name>
</gene>
<dbReference type="EMBL" id="JAICBX010000001">
    <property type="protein sequence ID" value="MBW8635846.1"/>
    <property type="molecule type" value="Genomic_DNA"/>
</dbReference>
<dbReference type="Proteomes" id="UP001196509">
    <property type="component" value="Unassembled WGS sequence"/>
</dbReference>
<protein>
    <submittedName>
        <fullName evidence="1">DUF2716 domain-containing protein</fullName>
    </submittedName>
</protein>
<keyword evidence="2" id="KW-1185">Reference proteome</keyword>
<organism evidence="1 2">
    <name type="scientific">Flavimaribacter sediminis</name>
    <dbReference type="NCBI Taxonomy" id="2865987"/>
    <lineage>
        <taxon>Bacteria</taxon>
        <taxon>Pseudomonadati</taxon>
        <taxon>Pseudomonadota</taxon>
        <taxon>Alphaproteobacteria</taxon>
        <taxon>Hyphomicrobiales</taxon>
        <taxon>Rhizobiaceae</taxon>
        <taxon>Flavimaribacter</taxon>
    </lineage>
</organism>
<sequence>MNGDAWIELPREEEDPIWRKVYDDLGFKPSTRATDFPGFKEPGPSVTYSISGIWGDDFEALEADLHAKAHSIFNKVTPEGDFLYALDWQHECYRYFPYISDSSVADQWKIPVLPNGDYYLFLERTLRFGWLGHPWEQTICVFGKPLLTELKHSQPKVYRNPVRRKDDR</sequence>
<proteinExistence type="predicted"/>
<reference evidence="1" key="1">
    <citation type="submission" date="2021-08" db="EMBL/GenBank/DDBJ databases">
        <title>Hoeflea bacterium WL0058 sp. nov., isolated from the sediment.</title>
        <authorList>
            <person name="Wang L."/>
            <person name="Zhang D."/>
        </authorList>
    </citation>
    <scope>NUCLEOTIDE SEQUENCE</scope>
    <source>
        <strain evidence="1">WL0058</strain>
    </source>
</reference>